<keyword evidence="2" id="KW-1185">Reference proteome</keyword>
<proteinExistence type="predicted"/>
<accession>A0A9N9G3S2</accession>
<gene>
    <name evidence="1" type="ORF">FMOSSE_LOCUS7660</name>
</gene>
<dbReference type="Proteomes" id="UP000789375">
    <property type="component" value="Unassembled WGS sequence"/>
</dbReference>
<evidence type="ECO:0000313" key="2">
    <source>
        <dbReference type="Proteomes" id="UP000789375"/>
    </source>
</evidence>
<name>A0A9N9G3S2_FUNMO</name>
<sequence length="118" mass="14075">MYSVTYWIRLWNDLFEEVNKFHFDNEPKFERSQFSNFSSCINEEDIRNAFYSNICQVLNVLLPDYEFSRQPVLIAGIPDFSAIFAAFEFIAPIEIKREHVLQLLLLDGEQTFLYFDNK</sequence>
<comment type="caution">
    <text evidence="1">The sequence shown here is derived from an EMBL/GenBank/DDBJ whole genome shotgun (WGS) entry which is preliminary data.</text>
</comment>
<protein>
    <submittedName>
        <fullName evidence="1">1119_t:CDS:1</fullName>
    </submittedName>
</protein>
<evidence type="ECO:0000313" key="1">
    <source>
        <dbReference type="EMBL" id="CAG8575195.1"/>
    </source>
</evidence>
<dbReference type="EMBL" id="CAJVPP010001839">
    <property type="protein sequence ID" value="CAG8575195.1"/>
    <property type="molecule type" value="Genomic_DNA"/>
</dbReference>
<reference evidence="1" key="1">
    <citation type="submission" date="2021-06" db="EMBL/GenBank/DDBJ databases">
        <authorList>
            <person name="Kallberg Y."/>
            <person name="Tangrot J."/>
            <person name="Rosling A."/>
        </authorList>
    </citation>
    <scope>NUCLEOTIDE SEQUENCE</scope>
    <source>
        <strain evidence="1">87-6 pot B 2015</strain>
    </source>
</reference>
<dbReference type="AlphaFoldDB" id="A0A9N9G3S2"/>
<organism evidence="1 2">
    <name type="scientific">Funneliformis mosseae</name>
    <name type="common">Endomycorrhizal fungus</name>
    <name type="synonym">Glomus mosseae</name>
    <dbReference type="NCBI Taxonomy" id="27381"/>
    <lineage>
        <taxon>Eukaryota</taxon>
        <taxon>Fungi</taxon>
        <taxon>Fungi incertae sedis</taxon>
        <taxon>Mucoromycota</taxon>
        <taxon>Glomeromycotina</taxon>
        <taxon>Glomeromycetes</taxon>
        <taxon>Glomerales</taxon>
        <taxon>Glomeraceae</taxon>
        <taxon>Funneliformis</taxon>
    </lineage>
</organism>